<dbReference type="OrthoDB" id="6194768at2759"/>
<feature type="coiled-coil region" evidence="1">
    <location>
        <begin position="28"/>
        <end position="99"/>
    </location>
</feature>
<proteinExistence type="predicted"/>
<evidence type="ECO:0000256" key="1">
    <source>
        <dbReference type="SAM" id="Coils"/>
    </source>
</evidence>
<reference evidence="2 3" key="1">
    <citation type="submission" date="2020-06" db="EMBL/GenBank/DDBJ databases">
        <authorList>
            <person name="Li R."/>
            <person name="Bekaert M."/>
        </authorList>
    </citation>
    <scope>NUCLEOTIDE SEQUENCE [LARGE SCALE GENOMIC DNA]</scope>
    <source>
        <strain evidence="3">wild</strain>
    </source>
</reference>
<accession>A0A6J8BEF0</accession>
<gene>
    <name evidence="2" type="ORF">MCOR_17846</name>
</gene>
<evidence type="ECO:0000313" key="3">
    <source>
        <dbReference type="Proteomes" id="UP000507470"/>
    </source>
</evidence>
<protein>
    <recommendedName>
        <fullName evidence="4">B box-type domain-containing protein</fullName>
    </recommendedName>
</protein>
<dbReference type="AlphaFoldDB" id="A0A6J8BEF0"/>
<evidence type="ECO:0000313" key="2">
    <source>
        <dbReference type="EMBL" id="CAC5381966.1"/>
    </source>
</evidence>
<dbReference type="SUPFAM" id="SSF57845">
    <property type="entry name" value="B-box zinc-binding domain"/>
    <property type="match status" value="1"/>
</dbReference>
<name>A0A6J8BEF0_MYTCO</name>
<keyword evidence="3" id="KW-1185">Reference proteome</keyword>
<dbReference type="Proteomes" id="UP000507470">
    <property type="component" value="Unassembled WGS sequence"/>
</dbReference>
<sequence length="242" mass="28178">MFYTTCDKLVCTSCITKFHTGHGLVDISEGYNIKMEKLKNEHKKAKEKIDELSKRQRELSHTKDNLKYKEKLKGIDVQKENLKKAVDKHTDELKGELNKKWCDYQVEEVIKVKKVVNNLQELSSRADDIIRSKDSKKLFSECAELSRAVSKADTGLSTISFFQEKCPRTSWDRCKLYLIHIRIIRQFQTDTTKVIFLSLCPDDSIWISDQNILQRVRPVENKLIVISTSTVKMKNRNKSPVH</sequence>
<evidence type="ECO:0008006" key="4">
    <source>
        <dbReference type="Google" id="ProtNLM"/>
    </source>
</evidence>
<dbReference type="EMBL" id="CACVKT020003176">
    <property type="protein sequence ID" value="CAC5381966.1"/>
    <property type="molecule type" value="Genomic_DNA"/>
</dbReference>
<organism evidence="2 3">
    <name type="scientific">Mytilus coruscus</name>
    <name type="common">Sea mussel</name>
    <dbReference type="NCBI Taxonomy" id="42192"/>
    <lineage>
        <taxon>Eukaryota</taxon>
        <taxon>Metazoa</taxon>
        <taxon>Spiralia</taxon>
        <taxon>Lophotrochozoa</taxon>
        <taxon>Mollusca</taxon>
        <taxon>Bivalvia</taxon>
        <taxon>Autobranchia</taxon>
        <taxon>Pteriomorphia</taxon>
        <taxon>Mytilida</taxon>
        <taxon>Mytiloidea</taxon>
        <taxon>Mytilidae</taxon>
        <taxon>Mytilinae</taxon>
        <taxon>Mytilus</taxon>
    </lineage>
</organism>
<dbReference type="Gene3D" id="3.30.160.60">
    <property type="entry name" value="Classic Zinc Finger"/>
    <property type="match status" value="1"/>
</dbReference>
<keyword evidence="1" id="KW-0175">Coiled coil</keyword>